<evidence type="ECO:0000256" key="4">
    <source>
        <dbReference type="ARBA" id="ARBA00022857"/>
    </source>
</evidence>
<dbReference type="Proteomes" id="UP000651112">
    <property type="component" value="Unassembled WGS sequence"/>
</dbReference>
<dbReference type="InterPro" id="IPR001155">
    <property type="entry name" value="OxRdtase_FMN_N"/>
</dbReference>
<evidence type="ECO:0000259" key="6">
    <source>
        <dbReference type="Pfam" id="PF00724"/>
    </source>
</evidence>
<organism evidence="7 8">
    <name type="scientific">Sphingobacterium chuzhouense</name>
    <dbReference type="NCBI Taxonomy" id="1742264"/>
    <lineage>
        <taxon>Bacteria</taxon>
        <taxon>Pseudomonadati</taxon>
        <taxon>Bacteroidota</taxon>
        <taxon>Sphingobacteriia</taxon>
        <taxon>Sphingobacteriales</taxon>
        <taxon>Sphingobacteriaceae</taxon>
        <taxon>Sphingobacterium</taxon>
    </lineage>
</organism>
<dbReference type="Pfam" id="PF00724">
    <property type="entry name" value="Oxidored_FMN"/>
    <property type="match status" value="1"/>
</dbReference>
<evidence type="ECO:0000256" key="3">
    <source>
        <dbReference type="ARBA" id="ARBA00022643"/>
    </source>
</evidence>
<dbReference type="CDD" id="cd02932">
    <property type="entry name" value="OYE_YqiM_FMN"/>
    <property type="match status" value="1"/>
</dbReference>
<proteinExistence type="predicted"/>
<evidence type="ECO:0000256" key="1">
    <source>
        <dbReference type="ARBA" id="ARBA00001917"/>
    </source>
</evidence>
<keyword evidence="8" id="KW-1185">Reference proteome</keyword>
<keyword evidence="4" id="KW-0521">NADP</keyword>
<dbReference type="InterPro" id="IPR044152">
    <property type="entry name" value="YqjM-like"/>
</dbReference>
<keyword evidence="3" id="KW-0288">FMN</keyword>
<dbReference type="SUPFAM" id="SSF51395">
    <property type="entry name" value="FMN-linked oxidoreductases"/>
    <property type="match status" value="1"/>
</dbReference>
<keyword evidence="2" id="KW-0285">Flavoprotein</keyword>
<dbReference type="EMBL" id="JACNYL010000002">
    <property type="protein sequence ID" value="MBD1421663.1"/>
    <property type="molecule type" value="Genomic_DNA"/>
</dbReference>
<dbReference type="InterPro" id="IPR013785">
    <property type="entry name" value="Aldolase_TIM"/>
</dbReference>
<dbReference type="RefSeq" id="WP_190313406.1">
    <property type="nucleotide sequence ID" value="NZ_JACNYL010000002.1"/>
</dbReference>
<reference evidence="7 8" key="1">
    <citation type="submission" date="2020-08" db="EMBL/GenBank/DDBJ databases">
        <title>Sphingobacterium sp. DN00404 isolated from aquaculture water.</title>
        <authorList>
            <person name="Zhang M."/>
        </authorList>
    </citation>
    <scope>NUCLEOTIDE SEQUENCE [LARGE SCALE GENOMIC DNA]</scope>
    <source>
        <strain evidence="7 8">KCTC 42746</strain>
    </source>
</reference>
<dbReference type="PANTHER" id="PTHR43303:SF4">
    <property type="entry name" value="NADPH DEHYDROGENASE C23G7.10C-RELATED"/>
    <property type="match status" value="1"/>
</dbReference>
<comment type="cofactor">
    <cofactor evidence="1">
        <name>FMN</name>
        <dbReference type="ChEBI" id="CHEBI:58210"/>
    </cofactor>
</comment>
<evidence type="ECO:0000313" key="7">
    <source>
        <dbReference type="EMBL" id="MBD1421663.1"/>
    </source>
</evidence>
<sequence>MSILFSPITIKGVTFKNRIIVSPMCQYSAVDGFANDWHFVHLGSFAVGGAALVLVEATGISAEGRISSADLGLWKDDHIDKLTQINTFIKQQGAIPGIQLAHAGRKASTMIPWEGRDEVKPEAGGWQTVAPSAVPYSENYPKPLALDLEGIQKVISDFKKATERALRAGFEVIEIHASHGYLLHQFLSPLANRRTDSYGGSFENRIRLLLEVVESVQSVLPRKTPLFVRIPATDWAEGGWTPEDASSLARILKEKNVDVMDVTSGGVVNHQKIAVGPAYQTPFAAKIKRETGALTSTAGLITNAIQAESILVNGEADLVMLAREFLRDPHFPLRAAHELKVDISWPVQYERAKW</sequence>
<name>A0ABR7XR67_9SPHI</name>
<comment type="caution">
    <text evidence="7">The sequence shown here is derived from an EMBL/GenBank/DDBJ whole genome shotgun (WGS) entry which is preliminary data.</text>
</comment>
<accession>A0ABR7XR67</accession>
<dbReference type="Gene3D" id="3.20.20.70">
    <property type="entry name" value="Aldolase class I"/>
    <property type="match status" value="1"/>
</dbReference>
<evidence type="ECO:0000256" key="5">
    <source>
        <dbReference type="ARBA" id="ARBA00023002"/>
    </source>
</evidence>
<feature type="domain" description="NADH:flavin oxidoreductase/NADH oxidase N-terminal" evidence="6">
    <location>
        <begin position="4"/>
        <end position="340"/>
    </location>
</feature>
<dbReference type="PANTHER" id="PTHR43303">
    <property type="entry name" value="NADPH DEHYDROGENASE C23G7.10C-RELATED"/>
    <property type="match status" value="1"/>
</dbReference>
<protein>
    <submittedName>
        <fullName evidence="7">NADH:flavin oxidoreductase/NADH oxidase</fullName>
    </submittedName>
</protein>
<evidence type="ECO:0000256" key="2">
    <source>
        <dbReference type="ARBA" id="ARBA00022630"/>
    </source>
</evidence>
<gene>
    <name evidence="7" type="ORF">H8B21_08805</name>
</gene>
<keyword evidence="5" id="KW-0560">Oxidoreductase</keyword>
<evidence type="ECO:0000313" key="8">
    <source>
        <dbReference type="Proteomes" id="UP000651112"/>
    </source>
</evidence>